<feature type="chain" id="PRO_5019476378" description="TonB-dependent receptor plug domain-containing protein" evidence="3">
    <location>
        <begin position="23"/>
        <end position="225"/>
    </location>
</feature>
<dbReference type="Proteomes" id="UP000276953">
    <property type="component" value="Unassembled WGS sequence"/>
</dbReference>
<protein>
    <recommendedName>
        <fullName evidence="4">TonB-dependent receptor plug domain-containing protein</fullName>
    </recommendedName>
</protein>
<keyword evidence="2" id="KW-1134">Transmembrane beta strand</keyword>
<organism evidence="5 6">
    <name type="scientific">Chryseobacterium arthrosphaerae</name>
    <dbReference type="NCBI Taxonomy" id="651561"/>
    <lineage>
        <taxon>Bacteria</taxon>
        <taxon>Pseudomonadati</taxon>
        <taxon>Bacteroidota</taxon>
        <taxon>Flavobacteriia</taxon>
        <taxon>Flavobacteriales</taxon>
        <taxon>Weeksellaceae</taxon>
        <taxon>Chryseobacterium group</taxon>
        <taxon>Chryseobacterium</taxon>
    </lineage>
</organism>
<evidence type="ECO:0000313" key="5">
    <source>
        <dbReference type="EMBL" id="RTZ45968.1"/>
    </source>
</evidence>
<name>A0A432DS53_9FLAO</name>
<dbReference type="EMBL" id="RYFC01000003">
    <property type="protein sequence ID" value="RTZ45968.1"/>
    <property type="molecule type" value="Genomic_DNA"/>
</dbReference>
<comment type="subcellular location">
    <subcellularLocation>
        <location evidence="2">Cell outer membrane</location>
        <topology evidence="2">Multi-pass membrane protein</topology>
    </subcellularLocation>
</comment>
<dbReference type="SUPFAM" id="SSF56935">
    <property type="entry name" value="Porins"/>
    <property type="match status" value="1"/>
</dbReference>
<dbReference type="GO" id="GO:0044718">
    <property type="term" value="P:siderophore transmembrane transport"/>
    <property type="evidence" value="ECO:0007669"/>
    <property type="project" value="TreeGrafter"/>
</dbReference>
<dbReference type="PANTHER" id="PTHR30069">
    <property type="entry name" value="TONB-DEPENDENT OUTER MEMBRANE RECEPTOR"/>
    <property type="match status" value="1"/>
</dbReference>
<dbReference type="InterPro" id="IPR037066">
    <property type="entry name" value="Plug_dom_sf"/>
</dbReference>
<sequence length="225" mass="24560">MNVKLRVLTVGVLFFTGQAVFAQEKESKNGKDKETKIEEVVVLGYSKTATKAKTTTSSVTVGAETLENRPNISVLNSIQVQLRYCGKLCFGFSGSGKFNILIRGTSSLNGSTDPLYVIDGVITSGSQFRNLNSYDIDTFSILKDAQATAIYGNRAANGVVVITTKGGKFNSGLKVSYDALTSFSKIPGNKYNASNARELLQLQKICRQEKEYLNTTGDRYLGNRY</sequence>
<dbReference type="InterPro" id="IPR023997">
    <property type="entry name" value="TonB-dep_OMP_SusC/RagA_CS"/>
</dbReference>
<evidence type="ECO:0000256" key="2">
    <source>
        <dbReference type="PROSITE-ProRule" id="PRU01360"/>
    </source>
</evidence>
<proteinExistence type="inferred from homology"/>
<keyword evidence="2" id="KW-0812">Transmembrane</keyword>
<comment type="similarity">
    <text evidence="2">Belongs to the TonB-dependent receptor family.</text>
</comment>
<dbReference type="InterPro" id="IPR012910">
    <property type="entry name" value="Plug_dom"/>
</dbReference>
<evidence type="ECO:0000313" key="6">
    <source>
        <dbReference type="Proteomes" id="UP000276953"/>
    </source>
</evidence>
<dbReference type="GO" id="GO:0015344">
    <property type="term" value="F:siderophore uptake transmembrane transporter activity"/>
    <property type="evidence" value="ECO:0007669"/>
    <property type="project" value="TreeGrafter"/>
</dbReference>
<dbReference type="AlphaFoldDB" id="A0A432DS53"/>
<dbReference type="GO" id="GO:0009279">
    <property type="term" value="C:cell outer membrane"/>
    <property type="evidence" value="ECO:0007669"/>
    <property type="project" value="UniProtKB-SubCell"/>
</dbReference>
<dbReference type="Gene3D" id="2.170.130.10">
    <property type="entry name" value="TonB-dependent receptor, plug domain"/>
    <property type="match status" value="1"/>
</dbReference>
<keyword evidence="2" id="KW-0813">Transport</keyword>
<reference evidence="5 6" key="1">
    <citation type="submission" date="2018-12" db="EMBL/GenBank/DDBJ databases">
        <title>Draft Genome Sequence of Chryseobacterium arthrosphaerae strain ED882-96 Isolated from the Blood of a Patient with Liver Cirrhosis in Taiwan.</title>
        <authorList>
            <person name="Lin J.-N."/>
            <person name="Lai C.-H."/>
            <person name="Yang C.-H."/>
            <person name="Huang Y.-H."/>
        </authorList>
    </citation>
    <scope>NUCLEOTIDE SEQUENCE [LARGE SCALE GENOMIC DNA]</scope>
    <source>
        <strain evidence="5 6">ED882-96</strain>
    </source>
</reference>
<dbReference type="PROSITE" id="PS52016">
    <property type="entry name" value="TONB_DEPENDENT_REC_3"/>
    <property type="match status" value="1"/>
</dbReference>
<gene>
    <name evidence="5" type="ORF">EJ377_14975</name>
</gene>
<keyword evidence="1 3" id="KW-0732">Signal</keyword>
<dbReference type="PANTHER" id="PTHR30069:SF29">
    <property type="entry name" value="HEMOGLOBIN AND HEMOGLOBIN-HAPTOGLOBIN-BINDING PROTEIN 1-RELATED"/>
    <property type="match status" value="1"/>
</dbReference>
<dbReference type="NCBIfam" id="TIGR04057">
    <property type="entry name" value="SusC_RagA_signa"/>
    <property type="match status" value="1"/>
</dbReference>
<dbReference type="InterPro" id="IPR039426">
    <property type="entry name" value="TonB-dep_rcpt-like"/>
</dbReference>
<keyword evidence="2" id="KW-0998">Cell outer membrane</keyword>
<feature type="domain" description="TonB-dependent receptor plug" evidence="4">
    <location>
        <begin position="53"/>
        <end position="159"/>
    </location>
</feature>
<evidence type="ECO:0000259" key="4">
    <source>
        <dbReference type="Pfam" id="PF07715"/>
    </source>
</evidence>
<accession>A0A432DS53</accession>
<keyword evidence="2" id="KW-0472">Membrane</keyword>
<evidence type="ECO:0000256" key="1">
    <source>
        <dbReference type="ARBA" id="ARBA00022729"/>
    </source>
</evidence>
<comment type="caution">
    <text evidence="5">The sequence shown here is derived from an EMBL/GenBank/DDBJ whole genome shotgun (WGS) entry which is preliminary data.</text>
</comment>
<evidence type="ECO:0000256" key="3">
    <source>
        <dbReference type="SAM" id="SignalP"/>
    </source>
</evidence>
<dbReference type="Pfam" id="PF07715">
    <property type="entry name" value="Plug"/>
    <property type="match status" value="1"/>
</dbReference>
<feature type="signal peptide" evidence="3">
    <location>
        <begin position="1"/>
        <end position="22"/>
    </location>
</feature>